<comment type="caution">
    <text evidence="1">The sequence shown here is derived from an EMBL/GenBank/DDBJ whole genome shotgun (WGS) entry which is preliminary data.</text>
</comment>
<dbReference type="NCBIfam" id="NF040565">
    <property type="entry name" value="SCO2521_fam"/>
    <property type="match status" value="1"/>
</dbReference>
<organism evidence="1 2">
    <name type="scientific">Microbispora bryophytorum</name>
    <dbReference type="NCBI Taxonomy" id="1460882"/>
    <lineage>
        <taxon>Bacteria</taxon>
        <taxon>Bacillati</taxon>
        <taxon>Actinomycetota</taxon>
        <taxon>Actinomycetes</taxon>
        <taxon>Streptosporangiales</taxon>
        <taxon>Streptosporangiaceae</taxon>
        <taxon>Microbispora</taxon>
    </lineage>
</organism>
<dbReference type="RefSeq" id="WP_142571803.1">
    <property type="nucleotide sequence ID" value="NZ_BMMN01000009.1"/>
</dbReference>
<sequence>MLVMGEVHTGLLQNSGEISESTCRQVLALMAGETVRVSRRPIVHALSPERLTGVDCALPTASRSRVRGVGTVMSRCAVTGGRVAQGSSYVRVVRSEADRRLPWSHYLARPGVVEVLGKAKAADLAEGFTGDSAPGGTGGACLNLGAVSGRFLDLVQASPLLDRRAPFKIPRTSLRWVAETGEPSIRFTLHTEQERTLRLTHPGPFTPAVVDLCEDLATHDWLLTSLLVIVERARIGGTQGAQAVARLAPAIDHLMHLWMPAARVEEWLTPFWESLERRPGFSRQWRSLVDRVRDQVAMNTLALLNATAEAGRR</sequence>
<dbReference type="InterPro" id="IPR049749">
    <property type="entry name" value="SCO2521-like"/>
</dbReference>
<accession>A0A8H9H7D5</accession>
<evidence type="ECO:0000313" key="1">
    <source>
        <dbReference type="EMBL" id="GGO21096.1"/>
    </source>
</evidence>
<evidence type="ECO:0000313" key="2">
    <source>
        <dbReference type="Proteomes" id="UP000653480"/>
    </source>
</evidence>
<keyword evidence="2" id="KW-1185">Reference proteome</keyword>
<protein>
    <submittedName>
        <fullName evidence="1">Uncharacterized protein</fullName>
    </submittedName>
</protein>
<dbReference type="AlphaFoldDB" id="A0A8H9H7D5"/>
<gene>
    <name evidence="1" type="ORF">GCM10011574_48200</name>
</gene>
<reference evidence="1" key="1">
    <citation type="journal article" date="2014" name="Int. J. Syst. Evol. Microbiol.">
        <title>Complete genome sequence of Corynebacterium casei LMG S-19264T (=DSM 44701T), isolated from a smear-ripened cheese.</title>
        <authorList>
            <consortium name="US DOE Joint Genome Institute (JGI-PGF)"/>
            <person name="Walter F."/>
            <person name="Albersmeier A."/>
            <person name="Kalinowski J."/>
            <person name="Ruckert C."/>
        </authorList>
    </citation>
    <scope>NUCLEOTIDE SEQUENCE</scope>
    <source>
        <strain evidence="1">CGMCC 4.7138</strain>
    </source>
</reference>
<reference evidence="1" key="2">
    <citation type="submission" date="2020-09" db="EMBL/GenBank/DDBJ databases">
        <authorList>
            <person name="Sun Q."/>
            <person name="Zhou Y."/>
        </authorList>
    </citation>
    <scope>NUCLEOTIDE SEQUENCE</scope>
    <source>
        <strain evidence="1">CGMCC 4.7138</strain>
    </source>
</reference>
<dbReference type="OrthoDB" id="3210171at2"/>
<name>A0A8H9H7D5_9ACTN</name>
<dbReference type="EMBL" id="BMMN01000009">
    <property type="protein sequence ID" value="GGO21096.1"/>
    <property type="molecule type" value="Genomic_DNA"/>
</dbReference>
<dbReference type="Proteomes" id="UP000653480">
    <property type="component" value="Unassembled WGS sequence"/>
</dbReference>
<proteinExistence type="predicted"/>